<evidence type="ECO:0000313" key="1">
    <source>
        <dbReference type="EMBL" id="AVO24990.1"/>
    </source>
</evidence>
<dbReference type="KEGG" id="vg:64766303"/>
<reference evidence="2" key="1">
    <citation type="submission" date="2018-02" db="EMBL/GenBank/DDBJ databases">
        <authorList>
            <person name="Cohen D.B."/>
            <person name="Kent A.D."/>
        </authorList>
    </citation>
    <scope>NUCLEOTIDE SEQUENCE [LARGE SCALE GENOMIC DNA]</scope>
</reference>
<dbReference type="GeneID" id="64766303"/>
<sequence>MMSYTSNCPISRPTIQKLTEDADLGGISWNDERGLFYATDEEAVPAKLPPPLYRPTVR</sequence>
<organism evidence="1 2">
    <name type="scientific">Rhodococcus phage Finch</name>
    <dbReference type="NCBI Taxonomy" id="2094144"/>
    <lineage>
        <taxon>Viruses</taxon>
        <taxon>Duplodnaviria</taxon>
        <taxon>Heunggongvirae</taxon>
        <taxon>Uroviricota</taxon>
        <taxon>Caudoviricetes</taxon>
        <taxon>Finchvirus</taxon>
        <taxon>Finchvirus finch</taxon>
    </lineage>
</organism>
<evidence type="ECO:0000313" key="2">
    <source>
        <dbReference type="Proteomes" id="UP000241290"/>
    </source>
</evidence>
<dbReference type="Pfam" id="PF24130">
    <property type="entry name" value="DUF7397"/>
    <property type="match status" value="1"/>
</dbReference>
<dbReference type="Proteomes" id="UP000241290">
    <property type="component" value="Genome"/>
</dbReference>
<keyword evidence="2" id="KW-1185">Reference proteome</keyword>
<name>A0A2P1JXE3_9CAUD</name>
<proteinExistence type="predicted"/>
<gene>
    <name evidence="1" type="primary">50</name>
    <name evidence="1" type="ORF">SEA_FINCH_50</name>
</gene>
<protein>
    <submittedName>
        <fullName evidence="1">Uncharacterized protein</fullName>
    </submittedName>
</protein>
<dbReference type="EMBL" id="MG962366">
    <property type="protein sequence ID" value="AVO24990.1"/>
    <property type="molecule type" value="Genomic_DNA"/>
</dbReference>
<dbReference type="RefSeq" id="YP_010059072.1">
    <property type="nucleotide sequence ID" value="NC_054724.1"/>
</dbReference>
<accession>A0A2P1JXE3</accession>
<dbReference type="InterPro" id="IPR055821">
    <property type="entry name" value="DUF7397"/>
</dbReference>